<keyword evidence="1" id="KW-0547">Nucleotide-binding</keyword>
<keyword evidence="3" id="KW-0436">Ligase</keyword>
<dbReference type="Gene3D" id="3.30.470.20">
    <property type="entry name" value="ATP-grasp fold, B domain"/>
    <property type="match status" value="1"/>
</dbReference>
<evidence type="ECO:0000313" key="3">
    <source>
        <dbReference type="EMBL" id="MFB9524155.1"/>
    </source>
</evidence>
<dbReference type="Proteomes" id="UP001589718">
    <property type="component" value="Unassembled WGS sequence"/>
</dbReference>
<dbReference type="InterPro" id="IPR004218">
    <property type="entry name" value="GSHS_ATP-bd"/>
</dbReference>
<feature type="domain" description="ATP-grasp" evidence="2">
    <location>
        <begin position="123"/>
        <end position="319"/>
    </location>
</feature>
<keyword evidence="4" id="KW-1185">Reference proteome</keyword>
<proteinExistence type="predicted"/>
<organism evidence="3 4">
    <name type="scientific">Streptomyces cremeus</name>
    <dbReference type="NCBI Taxonomy" id="66881"/>
    <lineage>
        <taxon>Bacteria</taxon>
        <taxon>Bacillati</taxon>
        <taxon>Actinomycetota</taxon>
        <taxon>Actinomycetes</taxon>
        <taxon>Kitasatosporales</taxon>
        <taxon>Streptomycetaceae</taxon>
        <taxon>Streptomyces</taxon>
    </lineage>
</organism>
<dbReference type="PANTHER" id="PTHR21621">
    <property type="entry name" value="RIBOSOMAL PROTEIN S6 MODIFICATION PROTEIN"/>
    <property type="match status" value="1"/>
</dbReference>
<reference evidence="3 4" key="1">
    <citation type="submission" date="2024-09" db="EMBL/GenBank/DDBJ databases">
        <authorList>
            <person name="Sun Q."/>
            <person name="Mori K."/>
        </authorList>
    </citation>
    <scope>NUCLEOTIDE SEQUENCE [LARGE SCALE GENOMIC DNA]</scope>
    <source>
        <strain evidence="3 4">JCM 4362</strain>
    </source>
</reference>
<evidence type="ECO:0000313" key="4">
    <source>
        <dbReference type="Proteomes" id="UP001589718"/>
    </source>
</evidence>
<evidence type="ECO:0000259" key="2">
    <source>
        <dbReference type="PROSITE" id="PS50975"/>
    </source>
</evidence>
<keyword evidence="1" id="KW-0067">ATP-binding</keyword>
<accession>A0ABV5PLQ7</accession>
<dbReference type="SUPFAM" id="SSF56059">
    <property type="entry name" value="Glutathione synthetase ATP-binding domain-like"/>
    <property type="match status" value="1"/>
</dbReference>
<name>A0ABV5PLQ7_STRCM</name>
<dbReference type="Gene3D" id="3.30.1490.20">
    <property type="entry name" value="ATP-grasp fold, A domain"/>
    <property type="match status" value="1"/>
</dbReference>
<dbReference type="PANTHER" id="PTHR21621:SF0">
    <property type="entry name" value="BETA-CITRYLGLUTAMATE SYNTHASE B-RELATED"/>
    <property type="match status" value="1"/>
</dbReference>
<dbReference type="PROSITE" id="PS50975">
    <property type="entry name" value="ATP_GRASP"/>
    <property type="match status" value="1"/>
</dbReference>
<dbReference type="EMBL" id="JBHMCR010000019">
    <property type="protein sequence ID" value="MFB9524155.1"/>
    <property type="molecule type" value="Genomic_DNA"/>
</dbReference>
<dbReference type="Pfam" id="PF02955">
    <property type="entry name" value="GSH-S_ATP"/>
    <property type="match status" value="1"/>
</dbReference>
<protein>
    <submittedName>
        <fullName evidence="3">RimK family alpha-L-glutamate ligase</fullName>
    </submittedName>
</protein>
<dbReference type="RefSeq" id="WP_345218131.1">
    <property type="nucleotide sequence ID" value="NZ_BAAAXE010000001.1"/>
</dbReference>
<gene>
    <name evidence="3" type="ORF">ACFFTU_29855</name>
</gene>
<sequence length="325" mass="35612">MATEHVVTWICHPDDFLPEYVEKITARMEERWAEPCAKHGFSFRFISANELVPTCGDRPRLWHNGVDLLETRQAYIVDDVSGDPQATHFLRGVYRAIDASDSVLLNRSLVGSESLERDKLAILARASVLGIRTPKTVALPFGRYARRGLDVVREEIGEGPYILKAREMGTGVGVLKLDGFAQLRAAVDIVSQTGQNYIVQEYLPNRGDLRVAMVEGKFVASMLRTPAEGSYLANVAQGATATANPDVTAVISDVEQIVADLQADYLCVDWLLTENGPVLGEWGTAMAEFSTLPEPARSQLADAFFAWVDRLLSEGGAVTAADEAR</sequence>
<dbReference type="InterPro" id="IPR013815">
    <property type="entry name" value="ATP_grasp_subdomain_1"/>
</dbReference>
<dbReference type="GO" id="GO:0016874">
    <property type="term" value="F:ligase activity"/>
    <property type="evidence" value="ECO:0007669"/>
    <property type="project" value="UniProtKB-KW"/>
</dbReference>
<dbReference type="InterPro" id="IPR011761">
    <property type="entry name" value="ATP-grasp"/>
</dbReference>
<evidence type="ECO:0000256" key="1">
    <source>
        <dbReference type="PROSITE-ProRule" id="PRU00409"/>
    </source>
</evidence>
<comment type="caution">
    <text evidence="3">The sequence shown here is derived from an EMBL/GenBank/DDBJ whole genome shotgun (WGS) entry which is preliminary data.</text>
</comment>